<keyword evidence="4" id="KW-1185">Reference proteome</keyword>
<evidence type="ECO:0000313" key="3">
    <source>
        <dbReference type="EMBL" id="BDC98846.1"/>
    </source>
</evidence>
<dbReference type="InterPro" id="IPR025269">
    <property type="entry name" value="SAM-like_dom"/>
</dbReference>
<evidence type="ECO:0000259" key="2">
    <source>
        <dbReference type="PROSITE" id="PS51898"/>
    </source>
</evidence>
<dbReference type="Pfam" id="PF00589">
    <property type="entry name" value="Phage_integrase"/>
    <property type="match status" value="1"/>
</dbReference>
<keyword evidence="1" id="KW-0233">DNA recombination</keyword>
<dbReference type="InterPro" id="IPR002104">
    <property type="entry name" value="Integrase_catalytic"/>
</dbReference>
<accession>A0ABN6LBR4</accession>
<sequence length="376" mass="44236">MDALMFTIKLRKKPIAKGLKFSLFLDIHFKGQRYKDYLRLHIYAYPKDKLDREYNRQTLAKAEKIKKLRIKELKESMIVEKPTKRNMKFIDYFVEQHWKKESASSQKTWESALGTLLQIDWIHDILLIHVGYEELMMIRSYFLNEALSLKGQGRRISQNTAQTYFNKVLATMKEAFMEGILMTNLADRVERIKEQEVYKDYLTIDELHALAKTPMPYGDLKRACLFSALTGLRVGNIKKLQWQNVITNVSGQTYIQFEQVKRHNVQQNPLNEEAILLLGDRQSPEEPVFPSIKYSSWNNMRIKQWVMNAGIKKDITFHSFRHTYASNLYQTTGDIYLTQRLMGHKSIKTTLRYAKHSLEQSHQAMANFPSILKPKK</sequence>
<gene>
    <name evidence="3" type="ORF">PEPS_11270</name>
</gene>
<dbReference type="InterPro" id="IPR050090">
    <property type="entry name" value="Tyrosine_recombinase_XerCD"/>
</dbReference>
<dbReference type="PROSITE" id="PS51898">
    <property type="entry name" value="TYR_RECOMBINASE"/>
    <property type="match status" value="1"/>
</dbReference>
<protein>
    <submittedName>
        <fullName evidence="3">Tyrosine recombinase</fullName>
    </submittedName>
</protein>
<dbReference type="InterPro" id="IPR013762">
    <property type="entry name" value="Integrase-like_cat_sf"/>
</dbReference>
<dbReference type="RefSeq" id="WP_338397908.1">
    <property type="nucleotide sequence ID" value="NZ_AP025292.1"/>
</dbReference>
<proteinExistence type="predicted"/>
<dbReference type="Pfam" id="PF13102">
    <property type="entry name" value="Phage_int_SAM_5"/>
    <property type="match status" value="1"/>
</dbReference>
<feature type="domain" description="Tyr recombinase" evidence="2">
    <location>
        <begin position="197"/>
        <end position="367"/>
    </location>
</feature>
<reference evidence="3 4" key="1">
    <citation type="submission" date="2021-12" db="EMBL/GenBank/DDBJ databases">
        <title>Genome sequencing of bacteria with rrn-lacking chromosome and rrn-plasmid.</title>
        <authorList>
            <person name="Anda M."/>
            <person name="Iwasaki W."/>
        </authorList>
    </citation>
    <scope>NUCLEOTIDE SEQUENCE [LARGE SCALE GENOMIC DNA]</scope>
    <source>
        <strain evidence="3 4">NBRC 101262</strain>
    </source>
</reference>
<evidence type="ECO:0000313" key="4">
    <source>
        <dbReference type="Proteomes" id="UP001354989"/>
    </source>
</evidence>
<dbReference type="InterPro" id="IPR011010">
    <property type="entry name" value="DNA_brk_join_enz"/>
</dbReference>
<dbReference type="Proteomes" id="UP001354989">
    <property type="component" value="Chromosome"/>
</dbReference>
<name>A0ABN6LBR4_9BACT</name>
<dbReference type="PANTHER" id="PTHR30349">
    <property type="entry name" value="PHAGE INTEGRASE-RELATED"/>
    <property type="match status" value="1"/>
</dbReference>
<dbReference type="SUPFAM" id="SSF56349">
    <property type="entry name" value="DNA breaking-rejoining enzymes"/>
    <property type="match status" value="1"/>
</dbReference>
<evidence type="ECO:0000256" key="1">
    <source>
        <dbReference type="ARBA" id="ARBA00023172"/>
    </source>
</evidence>
<dbReference type="CDD" id="cd01185">
    <property type="entry name" value="INTN1_C_like"/>
    <property type="match status" value="1"/>
</dbReference>
<dbReference type="PANTHER" id="PTHR30349:SF64">
    <property type="entry name" value="PROPHAGE INTEGRASE INTD-RELATED"/>
    <property type="match status" value="1"/>
</dbReference>
<dbReference type="EMBL" id="AP025292">
    <property type="protein sequence ID" value="BDC98846.1"/>
    <property type="molecule type" value="Genomic_DNA"/>
</dbReference>
<dbReference type="Gene3D" id="1.10.443.10">
    <property type="entry name" value="Intergrase catalytic core"/>
    <property type="match status" value="1"/>
</dbReference>
<organism evidence="3 4">
    <name type="scientific">Persicobacter psychrovividus</name>
    <dbReference type="NCBI Taxonomy" id="387638"/>
    <lineage>
        <taxon>Bacteria</taxon>
        <taxon>Pseudomonadati</taxon>
        <taxon>Bacteroidota</taxon>
        <taxon>Cytophagia</taxon>
        <taxon>Cytophagales</taxon>
        <taxon>Persicobacteraceae</taxon>
        <taxon>Persicobacter</taxon>
    </lineage>
</organism>